<sequence length="300" mass="33048">MINSPVLELQALARNRESDIIEVLLTAKMIAVKLGLKDLSEWMEYEIDGYPGDVDLPEYRSGQGIIRYWNPYQGWQNLQFRNVPASVITTVQTYTLSESISSMQYADSEDGMCRLVIPPRLVELILKGQETPSEICWFFSANKLKHIVTTVRNKILNWSLELESQGILGMGLLFTQNEKDAAPLTVNNTNIFHGAVTNAGAIGAGNAGSIQQQNAIKAGDFNSLDLELKSHGFNEEDRKALKRIVDALPAPTTKSEVEQRFSGWIGDMTVKALKGGLSIAGGAAPNLLTNALCDYFKIPV</sequence>
<evidence type="ECO:0000313" key="2">
    <source>
        <dbReference type="EMBL" id="HAG5771475.1"/>
    </source>
</evidence>
<reference evidence="2" key="1">
    <citation type="journal article" date="2018" name="Genome Biol.">
        <title>SKESA: strategic k-mer extension for scrupulous assemblies.</title>
        <authorList>
            <person name="Souvorov A."/>
            <person name="Agarwala R."/>
            <person name="Lipman D.J."/>
        </authorList>
    </citation>
    <scope>NUCLEOTIDE SEQUENCE [LARGE SCALE GENOMIC DNA]</scope>
    <source>
        <strain evidence="2">1839</strain>
    </source>
</reference>
<dbReference type="Pfam" id="PF18864">
    <property type="entry name" value="AbiTii"/>
    <property type="match status" value="1"/>
</dbReference>
<dbReference type="InterPro" id="IPR041304">
    <property type="entry name" value="AbiTii"/>
</dbReference>
<protein>
    <submittedName>
        <fullName evidence="2">Abortive phage resistance protein</fullName>
    </submittedName>
</protein>
<organism evidence="2">
    <name type="scientific">Escherichia coli</name>
    <dbReference type="NCBI Taxonomy" id="562"/>
    <lineage>
        <taxon>Bacteria</taxon>
        <taxon>Pseudomonadati</taxon>
        <taxon>Pseudomonadota</taxon>
        <taxon>Gammaproteobacteria</taxon>
        <taxon>Enterobacterales</taxon>
        <taxon>Enterobacteriaceae</taxon>
        <taxon>Escherichia</taxon>
    </lineage>
</organism>
<comment type="caution">
    <text evidence="2">The sequence shown here is derived from an EMBL/GenBank/DDBJ whole genome shotgun (WGS) entry which is preliminary data.</text>
</comment>
<dbReference type="EMBL" id="DAAYTU010000019">
    <property type="protein sequence ID" value="HAG5771475.1"/>
    <property type="molecule type" value="Genomic_DNA"/>
</dbReference>
<dbReference type="EMBL" id="DAAYTU010000230">
    <property type="protein sequence ID" value="HAG5773543.1"/>
    <property type="molecule type" value="Genomic_DNA"/>
</dbReference>
<reference evidence="2" key="2">
    <citation type="submission" date="2020-02" db="EMBL/GenBank/DDBJ databases">
        <authorList>
            <consortium name="NCBI Pathogen Detection Project"/>
        </authorList>
    </citation>
    <scope>NUCLEOTIDE SEQUENCE</scope>
    <source>
        <strain evidence="2">1839</strain>
    </source>
</reference>
<feature type="domain" description="AbiTii" evidence="1">
    <location>
        <begin position="6"/>
        <end position="184"/>
    </location>
</feature>
<proteinExistence type="predicted"/>
<evidence type="ECO:0000313" key="3">
    <source>
        <dbReference type="EMBL" id="HAG5773543.1"/>
    </source>
</evidence>
<gene>
    <name evidence="2" type="ORF">GGB84_003172</name>
    <name evidence="3" type="ORF">GGB84_005398</name>
</gene>
<evidence type="ECO:0000259" key="1">
    <source>
        <dbReference type="Pfam" id="PF18864"/>
    </source>
</evidence>
<name>A0A765T6L3_ECOLX</name>
<accession>A0A765T6L3</accession>
<dbReference type="AlphaFoldDB" id="A0A765T6L3"/>